<protein>
    <submittedName>
        <fullName evidence="1">Uncharacterized protein</fullName>
    </submittedName>
</protein>
<dbReference type="Proteomes" id="UP000199207">
    <property type="component" value="Unassembled WGS sequence"/>
</dbReference>
<dbReference type="STRING" id="910347.SAMN05421773_11039"/>
<dbReference type="EMBL" id="FOLM01000010">
    <property type="protein sequence ID" value="SFD13121.1"/>
    <property type="molecule type" value="Genomic_DNA"/>
</dbReference>
<sequence length="130" mass="15468">MTTPHLWEIDHPYYCTEGNYYARPSEGLHTEYETWQDFHADWGSLDPDLNFVWRWDWKRADPSHYEDGEEMPPDRLLVFWVLQRKAILRSTECTVTEADEPAVREWLAEKAEWVRAVWEPFLPVPEGAAS</sequence>
<reference evidence="1 2" key="1">
    <citation type="submission" date="2016-10" db="EMBL/GenBank/DDBJ databases">
        <authorList>
            <person name="de Groot N.N."/>
        </authorList>
    </citation>
    <scope>NUCLEOTIDE SEQUENCE [LARGE SCALE GENOMIC DNA]</scope>
    <source>
        <strain evidence="1 2">CGMCC 4.5739</strain>
    </source>
</reference>
<dbReference type="RefSeq" id="WP_093839886.1">
    <property type="nucleotide sequence ID" value="NZ_FOLM01000010.1"/>
</dbReference>
<name>A0A1I1PT98_9ACTN</name>
<evidence type="ECO:0000313" key="2">
    <source>
        <dbReference type="Proteomes" id="UP000199207"/>
    </source>
</evidence>
<keyword evidence="2" id="KW-1185">Reference proteome</keyword>
<proteinExistence type="predicted"/>
<accession>A0A1I1PT98</accession>
<evidence type="ECO:0000313" key="1">
    <source>
        <dbReference type="EMBL" id="SFD13121.1"/>
    </source>
</evidence>
<gene>
    <name evidence="1" type="ORF">SAMN05421773_11039</name>
</gene>
<organism evidence="1 2">
    <name type="scientific">Streptomyces aidingensis</name>
    <dbReference type="NCBI Taxonomy" id="910347"/>
    <lineage>
        <taxon>Bacteria</taxon>
        <taxon>Bacillati</taxon>
        <taxon>Actinomycetota</taxon>
        <taxon>Actinomycetes</taxon>
        <taxon>Kitasatosporales</taxon>
        <taxon>Streptomycetaceae</taxon>
        <taxon>Streptomyces</taxon>
    </lineage>
</organism>
<dbReference type="OrthoDB" id="9255839at2"/>
<dbReference type="AlphaFoldDB" id="A0A1I1PT98"/>